<feature type="region of interest" description="Disordered" evidence="1">
    <location>
        <begin position="194"/>
        <end position="220"/>
    </location>
</feature>
<protein>
    <submittedName>
        <fullName evidence="3">Uncharacterized protein</fullName>
    </submittedName>
</protein>
<reference evidence="2 4" key="1">
    <citation type="journal article" date="2019" name="Nat. Med.">
        <title>A library of human gut bacterial isolates paired with longitudinal multiomics data enables mechanistic microbiome research.</title>
        <authorList>
            <person name="Poyet M."/>
            <person name="Groussin M."/>
            <person name="Gibbons S.M."/>
            <person name="Avila-Pacheco J."/>
            <person name="Jiang X."/>
            <person name="Kearney S.M."/>
            <person name="Perrotta A.R."/>
            <person name="Berdy B."/>
            <person name="Zhao S."/>
            <person name="Lieberman T.D."/>
            <person name="Swanson P.K."/>
            <person name="Smith M."/>
            <person name="Roesemann S."/>
            <person name="Alexander J.E."/>
            <person name="Rich S.A."/>
            <person name="Livny J."/>
            <person name="Vlamakis H."/>
            <person name="Clish C."/>
            <person name="Bullock K."/>
            <person name="Deik A."/>
            <person name="Scott J."/>
            <person name="Pierce K.A."/>
            <person name="Xavier R.J."/>
            <person name="Alm E.J."/>
        </authorList>
    </citation>
    <scope>NUCLEOTIDE SEQUENCE [LARGE SCALE GENOMIC DNA]</scope>
    <source>
        <strain evidence="2 4">BIOML-A2</strain>
    </source>
</reference>
<evidence type="ECO:0000313" key="3">
    <source>
        <dbReference type="EMBL" id="VYS99541.1"/>
    </source>
</evidence>
<sequence>MSSHVELNPDDDMLGLCLGLKAMRLALTQKTHKTGTIRIPTSTGKDFIAGKGAEDGANWIDSEGVQTPLVDTATIDKAVDEIGRKADAAAASADKAYEEAKKTGQLAVTASRTEYATSTDATTTPSDGWSETPPTYMDGQYTWLRVTVTYGDGHTELSNPVLMTGPKGGKGETGETGTAGVSVTSLTTFWRLAADTPDTPSGADDPSGWSRTEPSIPDGYEGKLYRTIRTIMSDGTATWTSPDVDSMFEYMARTYRTASGAVTVSSEAKRTAEGNAETIKQVGTTANDALSKATTVETNFAGFKTEVSETYQAKADMSTYSTKSYVDETSKSVALGVVQGYKGADGSGLATKTDISVSRTEITSEVSGRYATKDGVSEEISSKITQNNSSWELKFATKTEAKSAQDAANAANTAAADAQSRVGNLEPCIRMTSDGVRVGKRSGDSFTGTSALVGTGGTFDILDEHGERMLEMSDTGLRLPVLKNNTAFKIGRYHHPTYDSDVVYIGDDYDSNVDSPARIEFNRNSINLTARLLNMNLTDSRFYVNGHPMGKASDIKQSQRWSNINMQAWNFGNLGIINILHPSGTNAHIMGNDNPTEIGRISPLNAPRDYVGCTLAAYGNTTLFAEVTPAGLVKCFTAFGGQHDWDYFTGTIVFPLTW</sequence>
<evidence type="ECO:0000313" key="2">
    <source>
        <dbReference type="EMBL" id="KAB7462248.1"/>
    </source>
</evidence>
<accession>A0A6N2T4Y3</accession>
<gene>
    <name evidence="3" type="ORF">BDLFYP24_01782</name>
    <name evidence="2" type="ORF">GBB04_00175</name>
</gene>
<evidence type="ECO:0000256" key="1">
    <source>
        <dbReference type="SAM" id="MobiDB-lite"/>
    </source>
</evidence>
<dbReference type="EMBL" id="CACRSP010000004">
    <property type="protein sequence ID" value="VYS99541.1"/>
    <property type="molecule type" value="Genomic_DNA"/>
</dbReference>
<dbReference type="RefSeq" id="WP_129879675.1">
    <property type="nucleotide sequence ID" value="NZ_CACRSP010000004.1"/>
</dbReference>
<organism evidence="3">
    <name type="scientific">Bifidobacterium dentium</name>
    <dbReference type="NCBI Taxonomy" id="1689"/>
    <lineage>
        <taxon>Bacteria</taxon>
        <taxon>Bacillati</taxon>
        <taxon>Actinomycetota</taxon>
        <taxon>Actinomycetes</taxon>
        <taxon>Bifidobacteriales</taxon>
        <taxon>Bifidobacteriaceae</taxon>
        <taxon>Bifidobacterium</taxon>
    </lineage>
</organism>
<proteinExistence type="predicted"/>
<name>A0A6N2T4Y3_9BIFI</name>
<feature type="region of interest" description="Disordered" evidence="1">
    <location>
        <begin position="157"/>
        <end position="179"/>
    </location>
</feature>
<dbReference type="EMBL" id="WDPD01000001">
    <property type="protein sequence ID" value="KAB7462248.1"/>
    <property type="molecule type" value="Genomic_DNA"/>
</dbReference>
<dbReference type="AlphaFoldDB" id="A0A6N2T4Y3"/>
<dbReference type="Proteomes" id="UP000429211">
    <property type="component" value="Unassembled WGS sequence"/>
</dbReference>
<reference evidence="3" key="2">
    <citation type="submission" date="2019-11" db="EMBL/GenBank/DDBJ databases">
        <authorList>
            <person name="Feng L."/>
        </authorList>
    </citation>
    <scope>NUCLEOTIDE SEQUENCE</scope>
    <source>
        <strain evidence="3">BdentiumLFYP24</strain>
    </source>
</reference>
<evidence type="ECO:0000313" key="4">
    <source>
        <dbReference type="Proteomes" id="UP000429211"/>
    </source>
</evidence>